<sequence length="199" mass="23364">MQEELYRTVYNVCCQRHQPRLYEDTLKLVRGHLAQMRVDLLAANEQTFFSLFSRSFVRFHRAVDILCVGFRYLERSYVLEKATTLMKVFNDAYTAGVLQPPDEPPEVKRRLQITLQHFTPPIPDPTTTMHLIKGLYALNKEYASFNPFLFAMYIPCLQPPRGLEDDRQETLAHLRILTHQAIPRGEGRRKRTYDDFLSL</sequence>
<dbReference type="GO" id="GO:0006511">
    <property type="term" value="P:ubiquitin-dependent protein catabolic process"/>
    <property type="evidence" value="ECO:0007669"/>
    <property type="project" value="InterPro"/>
</dbReference>
<dbReference type="AlphaFoldDB" id="L8GIX8"/>
<dbReference type="RefSeq" id="XP_004335038.1">
    <property type="nucleotide sequence ID" value="XM_004334990.1"/>
</dbReference>
<evidence type="ECO:0000313" key="3">
    <source>
        <dbReference type="EMBL" id="ELR13025.1"/>
    </source>
</evidence>
<comment type="similarity">
    <text evidence="1">Belongs to the cullin family.</text>
</comment>
<dbReference type="Proteomes" id="UP000011083">
    <property type="component" value="Unassembled WGS sequence"/>
</dbReference>
<dbReference type="GeneID" id="14913482"/>
<dbReference type="OrthoDB" id="2343631at2759"/>
<dbReference type="GO" id="GO:0019901">
    <property type="term" value="F:protein kinase binding"/>
    <property type="evidence" value="ECO:0007669"/>
    <property type="project" value="TreeGrafter"/>
</dbReference>
<dbReference type="GO" id="GO:0000082">
    <property type="term" value="P:G1/S transition of mitotic cell cycle"/>
    <property type="evidence" value="ECO:0007669"/>
    <property type="project" value="TreeGrafter"/>
</dbReference>
<dbReference type="InterPro" id="IPR042652">
    <property type="entry name" value="CACUL1"/>
</dbReference>
<dbReference type="VEuPathDB" id="AmoebaDB:ACA1_097080"/>
<reference evidence="3 4" key="1">
    <citation type="journal article" date="2013" name="Genome Biol.">
        <title>Genome of Acanthamoeba castellanii highlights extensive lateral gene transfer and early evolution of tyrosine kinase signaling.</title>
        <authorList>
            <person name="Clarke M."/>
            <person name="Lohan A.J."/>
            <person name="Liu B."/>
            <person name="Lagkouvardos I."/>
            <person name="Roy S."/>
            <person name="Zafar N."/>
            <person name="Bertelli C."/>
            <person name="Schilde C."/>
            <person name="Kianianmomeni A."/>
            <person name="Burglin T.R."/>
            <person name="Frech C."/>
            <person name="Turcotte B."/>
            <person name="Kopec K.O."/>
            <person name="Synnott J.M."/>
            <person name="Choo C."/>
            <person name="Paponov I."/>
            <person name="Finkler A."/>
            <person name="Soon Heng Tan C."/>
            <person name="Hutchins A.P."/>
            <person name="Weinmeier T."/>
            <person name="Rattei T."/>
            <person name="Chu J.S."/>
            <person name="Gimenez G."/>
            <person name="Irimia M."/>
            <person name="Rigden D.J."/>
            <person name="Fitzpatrick D.A."/>
            <person name="Lorenzo-Morales J."/>
            <person name="Bateman A."/>
            <person name="Chiu C.H."/>
            <person name="Tang P."/>
            <person name="Hegemann P."/>
            <person name="Fromm H."/>
            <person name="Raoult D."/>
            <person name="Greub G."/>
            <person name="Miranda-Saavedra D."/>
            <person name="Chen N."/>
            <person name="Nash P."/>
            <person name="Ginger M.L."/>
            <person name="Horn M."/>
            <person name="Schaap P."/>
            <person name="Caler L."/>
            <person name="Loftus B."/>
        </authorList>
    </citation>
    <scope>NUCLEOTIDE SEQUENCE [LARGE SCALE GENOMIC DNA]</scope>
    <source>
        <strain evidence="3 4">Neff</strain>
    </source>
</reference>
<dbReference type="GO" id="GO:0031625">
    <property type="term" value="F:ubiquitin protein ligase binding"/>
    <property type="evidence" value="ECO:0007669"/>
    <property type="project" value="InterPro"/>
</dbReference>
<dbReference type="EMBL" id="KB008103">
    <property type="protein sequence ID" value="ELR13025.1"/>
    <property type="molecule type" value="Genomic_DNA"/>
</dbReference>
<dbReference type="PANTHER" id="PTHR46636">
    <property type="entry name" value="CDK2-ASSOCIATED AND CULLIN DOMAIN-CONTAINING PROTEIN 1"/>
    <property type="match status" value="1"/>
</dbReference>
<keyword evidence="4" id="KW-1185">Reference proteome</keyword>
<evidence type="ECO:0000313" key="4">
    <source>
        <dbReference type="Proteomes" id="UP000011083"/>
    </source>
</evidence>
<organism evidence="3 4">
    <name type="scientific">Acanthamoeba castellanii (strain ATCC 30010 / Neff)</name>
    <dbReference type="NCBI Taxonomy" id="1257118"/>
    <lineage>
        <taxon>Eukaryota</taxon>
        <taxon>Amoebozoa</taxon>
        <taxon>Discosea</taxon>
        <taxon>Longamoebia</taxon>
        <taxon>Centramoebida</taxon>
        <taxon>Acanthamoebidae</taxon>
        <taxon>Acanthamoeba</taxon>
    </lineage>
</organism>
<gene>
    <name evidence="3" type="ORF">ACA1_097080</name>
</gene>
<proteinExistence type="inferred from homology"/>
<protein>
    <recommendedName>
        <fullName evidence="2">Cullin N-terminal domain-containing protein</fullName>
    </recommendedName>
</protein>
<dbReference type="Gene3D" id="1.20.1310.10">
    <property type="entry name" value="Cullin Repeats"/>
    <property type="match status" value="1"/>
</dbReference>
<name>L8GIX8_ACACF</name>
<dbReference type="SUPFAM" id="SSF74788">
    <property type="entry name" value="Cullin repeat-like"/>
    <property type="match status" value="1"/>
</dbReference>
<accession>L8GIX8</accession>
<dbReference type="PANTHER" id="PTHR46636:SF1">
    <property type="entry name" value="CDK2-ASSOCIATED AND CULLIN DOMAIN-CONTAINING PROTEIN 1"/>
    <property type="match status" value="1"/>
</dbReference>
<evidence type="ECO:0000256" key="1">
    <source>
        <dbReference type="ARBA" id="ARBA00006019"/>
    </source>
</evidence>
<evidence type="ECO:0000259" key="2">
    <source>
        <dbReference type="Pfam" id="PF00888"/>
    </source>
</evidence>
<feature type="domain" description="Cullin N-terminal" evidence="2">
    <location>
        <begin position="3"/>
        <end position="98"/>
    </location>
</feature>
<dbReference type="InterPro" id="IPR001373">
    <property type="entry name" value="Cullin_N"/>
</dbReference>
<dbReference type="Pfam" id="PF00888">
    <property type="entry name" value="Cullin"/>
    <property type="match status" value="1"/>
</dbReference>
<dbReference type="STRING" id="1257118.L8GIX8"/>
<dbReference type="InterPro" id="IPR016159">
    <property type="entry name" value="Cullin_repeat-like_dom_sf"/>
</dbReference>
<dbReference type="KEGG" id="acan:ACA1_097080"/>